<sequence>MTHSYSATHNYNINPYGYSEPSCKHTELLQFHGELLHSIVGLYFLGIGIRTYNPRIFRFHSSDSLSPFSLGGINSYSYCFNDPINLSDPSGQSPLLTRRKVIKYDENWTLKSRNNVAKKLRWGVSTTKNFLSDDSPDKLSHTKLFREQLHDPSPNLPHPRRPRVKSIDVKPEGYTEISDTTGNALRAYLRAANKHYQFIIQNVRHLPPDSETTLSFIKNAREARHLRNILKSIRKSTPNASEHELLTDILKAKL</sequence>
<accession>A0A3M8TL78</accession>
<dbReference type="Proteomes" id="UP000278162">
    <property type="component" value="Unassembled WGS sequence"/>
</dbReference>
<dbReference type="Gene3D" id="2.180.10.10">
    <property type="entry name" value="RHS repeat-associated core"/>
    <property type="match status" value="1"/>
</dbReference>
<evidence type="ECO:0000313" key="2">
    <source>
        <dbReference type="Proteomes" id="UP000278162"/>
    </source>
</evidence>
<name>A0A3M8TL78_PSEPU</name>
<dbReference type="InterPro" id="IPR022385">
    <property type="entry name" value="Rhs_assc_core"/>
</dbReference>
<protein>
    <submittedName>
        <fullName evidence="1">RHS repeat-associated core domain-containing protein</fullName>
    </submittedName>
</protein>
<proteinExistence type="predicted"/>
<organism evidence="1 2">
    <name type="scientific">Pseudomonas putida</name>
    <name type="common">Arthrobacter siderocapsulatus</name>
    <dbReference type="NCBI Taxonomy" id="303"/>
    <lineage>
        <taxon>Bacteria</taxon>
        <taxon>Pseudomonadati</taxon>
        <taxon>Pseudomonadota</taxon>
        <taxon>Gammaproteobacteria</taxon>
        <taxon>Pseudomonadales</taxon>
        <taxon>Pseudomonadaceae</taxon>
        <taxon>Pseudomonas</taxon>
    </lineage>
</organism>
<dbReference type="RefSeq" id="WP_123083962.1">
    <property type="nucleotide sequence ID" value="NZ_RJAI01000008.1"/>
</dbReference>
<gene>
    <name evidence="1" type="ORF">EFK07_05230</name>
</gene>
<dbReference type="AlphaFoldDB" id="A0A3M8TL78"/>
<comment type="caution">
    <text evidence="1">The sequence shown here is derived from an EMBL/GenBank/DDBJ whole genome shotgun (WGS) entry which is preliminary data.</text>
</comment>
<evidence type="ECO:0000313" key="1">
    <source>
        <dbReference type="EMBL" id="RNF92816.1"/>
    </source>
</evidence>
<dbReference type="NCBIfam" id="TIGR03696">
    <property type="entry name" value="Rhs_assc_core"/>
    <property type="match status" value="1"/>
</dbReference>
<dbReference type="EMBL" id="RJAI01000008">
    <property type="protein sequence ID" value="RNF92816.1"/>
    <property type="molecule type" value="Genomic_DNA"/>
</dbReference>
<reference evidence="1 2" key="1">
    <citation type="submission" date="2018-10" db="EMBL/GenBank/DDBJ databases">
        <title>An outbreak of IMP-63 producing strain in France.</title>
        <authorList>
            <person name="Bour M."/>
            <person name="Liapis E."/>
            <person name="Plesiat P."/>
        </authorList>
    </citation>
    <scope>NUCLEOTIDE SEQUENCE [LARGE SCALE GENOMIC DNA]</scope>
    <source>
        <strain evidence="1 2">12917</strain>
    </source>
</reference>